<evidence type="ECO:0000256" key="1">
    <source>
        <dbReference type="ARBA" id="ARBA00004123"/>
    </source>
</evidence>
<dbReference type="InterPro" id="IPR037382">
    <property type="entry name" value="Rsc/polybromo"/>
</dbReference>
<dbReference type="PROSITE" id="PS50014">
    <property type="entry name" value="BROMODOMAIN_2"/>
    <property type="match status" value="1"/>
</dbReference>
<dbReference type="SMART" id="SM00297">
    <property type="entry name" value="BROMO"/>
    <property type="match status" value="1"/>
</dbReference>
<keyword evidence="12" id="KW-1185">Reference proteome</keyword>
<dbReference type="PRINTS" id="PR00503">
    <property type="entry name" value="BROMODOMAIN"/>
</dbReference>
<evidence type="ECO:0000259" key="10">
    <source>
        <dbReference type="PROSITE" id="PS50014"/>
    </source>
</evidence>
<evidence type="ECO:0000256" key="2">
    <source>
        <dbReference type="ARBA" id="ARBA00022737"/>
    </source>
</evidence>
<gene>
    <name evidence="11" type="ORF">JYU34_019420</name>
</gene>
<dbReference type="SUPFAM" id="SSF47370">
    <property type="entry name" value="Bromodomain"/>
    <property type="match status" value="1"/>
</dbReference>
<feature type="compositionally biased region" description="Acidic residues" evidence="9">
    <location>
        <begin position="89"/>
        <end position="102"/>
    </location>
</feature>
<dbReference type="InterPro" id="IPR001487">
    <property type="entry name" value="Bromodomain"/>
</dbReference>
<feature type="domain" description="Bromo" evidence="10">
    <location>
        <begin position="119"/>
        <end position="189"/>
    </location>
</feature>
<feature type="compositionally biased region" description="Basic and acidic residues" evidence="9">
    <location>
        <begin position="42"/>
        <end position="52"/>
    </location>
</feature>
<dbReference type="InterPro" id="IPR018359">
    <property type="entry name" value="Bromodomain_CS"/>
</dbReference>
<keyword evidence="7" id="KW-0539">Nucleus</keyword>
<keyword evidence="3" id="KW-0156">Chromatin regulator</keyword>
<dbReference type="Proteomes" id="UP000823941">
    <property type="component" value="Chromosome 26"/>
</dbReference>
<keyword evidence="5 8" id="KW-0103">Bromodomain</keyword>
<feature type="compositionally biased region" description="Low complexity" evidence="9">
    <location>
        <begin position="16"/>
        <end position="31"/>
    </location>
</feature>
<evidence type="ECO:0000313" key="12">
    <source>
        <dbReference type="Proteomes" id="UP000823941"/>
    </source>
</evidence>
<proteinExistence type="predicted"/>
<dbReference type="InterPro" id="IPR036427">
    <property type="entry name" value="Bromodomain-like_sf"/>
</dbReference>
<comment type="subcellular location">
    <subcellularLocation>
        <location evidence="1">Nucleus</location>
    </subcellularLocation>
</comment>
<evidence type="ECO:0000256" key="7">
    <source>
        <dbReference type="ARBA" id="ARBA00023242"/>
    </source>
</evidence>
<keyword evidence="2" id="KW-0677">Repeat</keyword>
<dbReference type="Pfam" id="PF00439">
    <property type="entry name" value="Bromodomain"/>
    <property type="match status" value="1"/>
</dbReference>
<dbReference type="PANTHER" id="PTHR16062">
    <property type="entry name" value="SWI/SNF-RELATED"/>
    <property type="match status" value="1"/>
</dbReference>
<evidence type="ECO:0000256" key="3">
    <source>
        <dbReference type="ARBA" id="ARBA00022853"/>
    </source>
</evidence>
<protein>
    <recommendedName>
        <fullName evidence="10">Bromo domain-containing protein</fullName>
    </recommendedName>
</protein>
<sequence>MLCDYSYESSERIRSNRTSRAAPAPSSSALAIMEPPDSDAESEVKYKTSERIRSKRTSRAAPAHSSSALAVMEPPDSDAESEVKHSEESGAESDEEKADNEDSPQWKLLETIRNHPGPDGSPMSTAFLKLPSRRFYPDYYKEIKNPVSLNQIRNKIRRGAYGTLSEVAGDMNIMFENAKQYNINTSKLYKNAVKLQR</sequence>
<accession>A0ABQ7PWS0</accession>
<dbReference type="EMBL" id="JAHIBW010000026">
    <property type="protein sequence ID" value="KAG7297433.1"/>
    <property type="molecule type" value="Genomic_DNA"/>
</dbReference>
<dbReference type="Gene3D" id="1.20.920.10">
    <property type="entry name" value="Bromodomain-like"/>
    <property type="match status" value="1"/>
</dbReference>
<dbReference type="PROSITE" id="PS00633">
    <property type="entry name" value="BROMODOMAIN_1"/>
    <property type="match status" value="1"/>
</dbReference>
<comment type="caution">
    <text evidence="11">The sequence shown here is derived from an EMBL/GenBank/DDBJ whole genome shotgun (WGS) entry which is preliminary data.</text>
</comment>
<evidence type="ECO:0000256" key="5">
    <source>
        <dbReference type="ARBA" id="ARBA00023117"/>
    </source>
</evidence>
<evidence type="ECO:0000256" key="6">
    <source>
        <dbReference type="ARBA" id="ARBA00023163"/>
    </source>
</evidence>
<evidence type="ECO:0000256" key="4">
    <source>
        <dbReference type="ARBA" id="ARBA00023015"/>
    </source>
</evidence>
<feature type="region of interest" description="Disordered" evidence="9">
    <location>
        <begin position="1"/>
        <end position="103"/>
    </location>
</feature>
<organism evidence="11 12">
    <name type="scientific">Plutella xylostella</name>
    <name type="common">Diamondback moth</name>
    <name type="synonym">Plutella maculipennis</name>
    <dbReference type="NCBI Taxonomy" id="51655"/>
    <lineage>
        <taxon>Eukaryota</taxon>
        <taxon>Metazoa</taxon>
        <taxon>Ecdysozoa</taxon>
        <taxon>Arthropoda</taxon>
        <taxon>Hexapoda</taxon>
        <taxon>Insecta</taxon>
        <taxon>Pterygota</taxon>
        <taxon>Neoptera</taxon>
        <taxon>Endopterygota</taxon>
        <taxon>Lepidoptera</taxon>
        <taxon>Glossata</taxon>
        <taxon>Ditrysia</taxon>
        <taxon>Yponomeutoidea</taxon>
        <taxon>Plutellidae</taxon>
        <taxon>Plutella</taxon>
    </lineage>
</organism>
<keyword evidence="4" id="KW-0805">Transcription regulation</keyword>
<evidence type="ECO:0000256" key="9">
    <source>
        <dbReference type="SAM" id="MobiDB-lite"/>
    </source>
</evidence>
<evidence type="ECO:0000313" key="11">
    <source>
        <dbReference type="EMBL" id="KAG7297433.1"/>
    </source>
</evidence>
<reference evidence="11 12" key="1">
    <citation type="submission" date="2021-06" db="EMBL/GenBank/DDBJ databases">
        <title>A haploid diamondback moth (Plutella xylostella L.) genome assembly resolves 31 chromosomes and identifies a diamide resistance mutation.</title>
        <authorList>
            <person name="Ward C.M."/>
            <person name="Perry K.D."/>
            <person name="Baker G."/>
            <person name="Powis K."/>
            <person name="Heckel D.G."/>
            <person name="Baxter S.W."/>
        </authorList>
    </citation>
    <scope>NUCLEOTIDE SEQUENCE [LARGE SCALE GENOMIC DNA]</scope>
    <source>
        <strain evidence="11 12">LV</strain>
        <tissue evidence="11">Single pupa</tissue>
    </source>
</reference>
<evidence type="ECO:0000256" key="8">
    <source>
        <dbReference type="PROSITE-ProRule" id="PRU00035"/>
    </source>
</evidence>
<name>A0ABQ7PWS0_PLUXY</name>
<dbReference type="PANTHER" id="PTHR16062:SF19">
    <property type="entry name" value="PROTEIN POLYBROMO-1"/>
    <property type="match status" value="1"/>
</dbReference>
<keyword evidence="6" id="KW-0804">Transcription</keyword>